<evidence type="ECO:0000313" key="2">
    <source>
        <dbReference type="Proteomes" id="UP001175000"/>
    </source>
</evidence>
<evidence type="ECO:0000313" key="1">
    <source>
        <dbReference type="EMBL" id="KAK0633947.1"/>
    </source>
</evidence>
<sequence>MGECGDEALGLAGVDVNVENLAMISSSLATYCDGTRVEVNADIAGPGVSMTSRFRAVG</sequence>
<keyword evidence="2" id="KW-1185">Reference proteome</keyword>
<gene>
    <name evidence="1" type="ORF">B0T14DRAFT_508080</name>
</gene>
<organism evidence="1 2">
    <name type="scientific">Immersiella caudata</name>
    <dbReference type="NCBI Taxonomy" id="314043"/>
    <lineage>
        <taxon>Eukaryota</taxon>
        <taxon>Fungi</taxon>
        <taxon>Dikarya</taxon>
        <taxon>Ascomycota</taxon>
        <taxon>Pezizomycotina</taxon>
        <taxon>Sordariomycetes</taxon>
        <taxon>Sordariomycetidae</taxon>
        <taxon>Sordariales</taxon>
        <taxon>Lasiosphaeriaceae</taxon>
        <taxon>Immersiella</taxon>
    </lineage>
</organism>
<dbReference type="AlphaFoldDB" id="A0AA39XH78"/>
<dbReference type="EMBL" id="JAULSU010000001">
    <property type="protein sequence ID" value="KAK0633947.1"/>
    <property type="molecule type" value="Genomic_DNA"/>
</dbReference>
<name>A0AA39XH78_9PEZI</name>
<dbReference type="Proteomes" id="UP001175000">
    <property type="component" value="Unassembled WGS sequence"/>
</dbReference>
<reference evidence="1" key="1">
    <citation type="submission" date="2023-06" db="EMBL/GenBank/DDBJ databases">
        <title>Genome-scale phylogeny and comparative genomics of the fungal order Sordariales.</title>
        <authorList>
            <consortium name="Lawrence Berkeley National Laboratory"/>
            <person name="Hensen N."/>
            <person name="Bonometti L."/>
            <person name="Westerberg I."/>
            <person name="Brannstrom I.O."/>
            <person name="Guillou S."/>
            <person name="Cros-Aarteil S."/>
            <person name="Calhoun S."/>
            <person name="Haridas S."/>
            <person name="Kuo A."/>
            <person name="Mondo S."/>
            <person name="Pangilinan J."/>
            <person name="Riley R."/>
            <person name="Labutti K."/>
            <person name="Andreopoulos B."/>
            <person name="Lipzen A."/>
            <person name="Chen C."/>
            <person name="Yanf M."/>
            <person name="Daum C."/>
            <person name="Ng V."/>
            <person name="Clum A."/>
            <person name="Steindorff A."/>
            <person name="Ohm R."/>
            <person name="Martin F."/>
            <person name="Silar P."/>
            <person name="Natvig D."/>
            <person name="Lalanne C."/>
            <person name="Gautier V."/>
            <person name="Ament-Velasquez S.L."/>
            <person name="Kruys A."/>
            <person name="Hutchinson M.I."/>
            <person name="Powell A.J."/>
            <person name="Barry K."/>
            <person name="Miller A.N."/>
            <person name="Grigoriev I.V."/>
            <person name="Debuchy R."/>
            <person name="Gladieux P."/>
            <person name="Thoren M.H."/>
            <person name="Johannesson H."/>
        </authorList>
    </citation>
    <scope>NUCLEOTIDE SEQUENCE</scope>
    <source>
        <strain evidence="1">CBS 606.72</strain>
    </source>
</reference>
<accession>A0AA39XH78</accession>
<protein>
    <submittedName>
        <fullName evidence="1">Uncharacterized protein</fullName>
    </submittedName>
</protein>
<comment type="caution">
    <text evidence="1">The sequence shown here is derived from an EMBL/GenBank/DDBJ whole genome shotgun (WGS) entry which is preliminary data.</text>
</comment>
<proteinExistence type="predicted"/>